<keyword evidence="6 8" id="KW-0186">Copper</keyword>
<dbReference type="EMBL" id="CP003563">
    <property type="protein sequence ID" value="AFL50843.1"/>
    <property type="molecule type" value="Genomic_DNA"/>
</dbReference>
<comment type="subcellular location">
    <subcellularLocation>
        <location evidence="1">Periplasm</location>
    </subcellularLocation>
</comment>
<dbReference type="InterPro" id="IPR000923">
    <property type="entry name" value="BlueCu_1"/>
</dbReference>
<dbReference type="GO" id="GO:0042597">
    <property type="term" value="C:periplasmic space"/>
    <property type="evidence" value="ECO:0007669"/>
    <property type="project" value="UniProtKB-SubCell"/>
</dbReference>
<dbReference type="Pfam" id="PF00127">
    <property type="entry name" value="Copper-bind"/>
    <property type="match status" value="1"/>
</dbReference>
<dbReference type="PRINTS" id="PR00156">
    <property type="entry name" value="COPPERBLUE"/>
</dbReference>
<evidence type="ECO:0000256" key="8">
    <source>
        <dbReference type="PIRSR" id="PIRSR602386-1"/>
    </source>
</evidence>
<dbReference type="Proteomes" id="UP000006180">
    <property type="component" value="Chromosome"/>
</dbReference>
<dbReference type="InterPro" id="IPR002386">
    <property type="entry name" value="Amicyanin/Pseudoazurin"/>
</dbReference>
<dbReference type="InterPro" id="IPR012745">
    <property type="entry name" value="Pseudoazurin"/>
</dbReference>
<dbReference type="NCBIfam" id="TIGR02375">
    <property type="entry name" value="pseudoazurin"/>
    <property type="match status" value="1"/>
</dbReference>
<keyword evidence="2" id="KW-0813">Transport</keyword>
<feature type="binding site" evidence="8">
    <location>
        <position position="104"/>
    </location>
    <ligand>
        <name>Cu cation</name>
        <dbReference type="ChEBI" id="CHEBI:23378"/>
    </ligand>
</feature>
<dbReference type="HOGENOM" id="CLU_124330_0_0_5"/>
<dbReference type="CDD" id="cd04218">
    <property type="entry name" value="Pseudoazurin"/>
    <property type="match status" value="1"/>
</dbReference>
<evidence type="ECO:0000256" key="6">
    <source>
        <dbReference type="ARBA" id="ARBA00023008"/>
    </source>
</evidence>
<dbReference type="SUPFAM" id="SSF49503">
    <property type="entry name" value="Cupredoxins"/>
    <property type="match status" value="1"/>
</dbReference>
<protein>
    <recommendedName>
        <fullName evidence="7">Pseudoazurin</fullName>
    </recommendedName>
</protein>
<dbReference type="STRING" id="1185652.USDA257_c22620"/>
<feature type="binding site" evidence="8">
    <location>
        <position position="63"/>
    </location>
    <ligand>
        <name>Cu cation</name>
        <dbReference type="ChEBI" id="CHEBI:23378"/>
    </ligand>
</feature>
<feature type="chain" id="PRO_5003681949" description="Pseudoazurin" evidence="9">
    <location>
        <begin position="24"/>
        <end position="165"/>
    </location>
</feature>
<dbReference type="AlphaFoldDB" id="I3X4N7"/>
<gene>
    <name evidence="11" type="primary">bcp1</name>
    <name evidence="11" type="ORF">USDA257_c22620</name>
</gene>
<dbReference type="GO" id="GO:0009055">
    <property type="term" value="F:electron transfer activity"/>
    <property type="evidence" value="ECO:0007669"/>
    <property type="project" value="InterPro"/>
</dbReference>
<dbReference type="RefSeq" id="WP_014763013.1">
    <property type="nucleotide sequence ID" value="NC_018000.1"/>
</dbReference>
<evidence type="ECO:0000256" key="9">
    <source>
        <dbReference type="SAM" id="SignalP"/>
    </source>
</evidence>
<organism evidence="11 12">
    <name type="scientific">Sinorhizobium fredii (strain USDA 257)</name>
    <dbReference type="NCBI Taxonomy" id="1185652"/>
    <lineage>
        <taxon>Bacteria</taxon>
        <taxon>Pseudomonadati</taxon>
        <taxon>Pseudomonadota</taxon>
        <taxon>Alphaproteobacteria</taxon>
        <taxon>Hyphomicrobiales</taxon>
        <taxon>Rhizobiaceae</taxon>
        <taxon>Sinorhizobium/Ensifer group</taxon>
        <taxon>Sinorhizobium</taxon>
    </lineage>
</organism>
<dbReference type="Gene3D" id="2.60.40.420">
    <property type="entry name" value="Cupredoxins - blue copper proteins"/>
    <property type="match status" value="1"/>
</dbReference>
<dbReference type="PATRIC" id="fig|1185652.3.peg.2337"/>
<accession>I3X4N7</accession>
<evidence type="ECO:0000256" key="7">
    <source>
        <dbReference type="NCBIfam" id="TIGR02375"/>
    </source>
</evidence>
<keyword evidence="9" id="KW-0732">Signal</keyword>
<evidence type="ECO:0000256" key="2">
    <source>
        <dbReference type="ARBA" id="ARBA00022448"/>
    </source>
</evidence>
<evidence type="ECO:0000313" key="12">
    <source>
        <dbReference type="Proteomes" id="UP000006180"/>
    </source>
</evidence>
<feature type="binding site" evidence="8">
    <location>
        <position position="109"/>
    </location>
    <ligand>
        <name>Cu cation</name>
        <dbReference type="ChEBI" id="CHEBI:23378"/>
    </ligand>
</feature>
<reference evidence="11 12" key="1">
    <citation type="journal article" date="2012" name="J. Bacteriol.">
        <title>Complete genome sequence of the broad-host-range strain Sinorhizobium fredii USDA257.</title>
        <authorList>
            <person name="Schuldes J."/>
            <person name="Rodriguez Orbegoso M."/>
            <person name="Schmeisser C."/>
            <person name="Krishnan H.B."/>
            <person name="Daniel R."/>
            <person name="Streit W.R."/>
        </authorList>
    </citation>
    <scope>NUCLEOTIDE SEQUENCE [LARGE SCALE GENOMIC DNA]</scope>
    <source>
        <strain evidence="11 12">USDA 257</strain>
    </source>
</reference>
<dbReference type="InterPro" id="IPR001235">
    <property type="entry name" value="Copper_blue_Plastocyanin"/>
</dbReference>
<evidence type="ECO:0000256" key="3">
    <source>
        <dbReference type="ARBA" id="ARBA00022723"/>
    </source>
</evidence>
<dbReference type="GO" id="GO:0005507">
    <property type="term" value="F:copper ion binding"/>
    <property type="evidence" value="ECO:0007669"/>
    <property type="project" value="UniProtKB-UniRule"/>
</dbReference>
<evidence type="ECO:0000256" key="4">
    <source>
        <dbReference type="ARBA" id="ARBA00022764"/>
    </source>
</evidence>
<dbReference type="PRINTS" id="PR00155">
    <property type="entry name" value="AMICYANIN"/>
</dbReference>
<feature type="binding site" evidence="8">
    <location>
        <position position="101"/>
    </location>
    <ligand>
        <name>Cu cation</name>
        <dbReference type="ChEBI" id="CHEBI:23378"/>
    </ligand>
</feature>
<dbReference type="eggNOG" id="COG3794">
    <property type="taxonomic scope" value="Bacteria"/>
</dbReference>
<evidence type="ECO:0000259" key="10">
    <source>
        <dbReference type="Pfam" id="PF00127"/>
    </source>
</evidence>
<dbReference type="KEGG" id="sfd:USDA257_c22620"/>
<feature type="domain" description="Blue (type 1) copper" evidence="10">
    <location>
        <begin position="29"/>
        <end position="115"/>
    </location>
</feature>
<keyword evidence="3 8" id="KW-0479">Metal-binding</keyword>
<evidence type="ECO:0000256" key="1">
    <source>
        <dbReference type="ARBA" id="ARBA00004418"/>
    </source>
</evidence>
<name>I3X4N7_SINF2</name>
<feature type="signal peptide" evidence="9">
    <location>
        <begin position="1"/>
        <end position="23"/>
    </location>
</feature>
<dbReference type="InterPro" id="IPR008972">
    <property type="entry name" value="Cupredoxin"/>
</dbReference>
<keyword evidence="5" id="KW-0249">Electron transport</keyword>
<evidence type="ECO:0000313" key="11">
    <source>
        <dbReference type="EMBL" id="AFL50843.1"/>
    </source>
</evidence>
<proteinExistence type="predicted"/>
<comment type="cofactor">
    <cofactor evidence="8">
        <name>Cu cation</name>
        <dbReference type="ChEBI" id="CHEBI:23378"/>
    </cofactor>
    <text evidence="8">Binds 1 copper ion per subunit.</text>
</comment>
<sequence length="165" mass="18187">MISLVRLLLTVLIAISMPALVSAETVEVKMLNRGEKGSMVFEPDFLALRPGDSDKFIATNKSHNAATIDGMVPDGHPGFKCKINEEIVVTFDKPGFYGIKCSPHYAMGMVMLIKVGHVELPQSYRAIEVPARAKPRFERSLLEPKRSSWEIAVAAHTELPRKSPG</sequence>
<evidence type="ECO:0000256" key="5">
    <source>
        <dbReference type="ARBA" id="ARBA00022982"/>
    </source>
</evidence>
<keyword evidence="4" id="KW-0574">Periplasm</keyword>